<evidence type="ECO:0000256" key="6">
    <source>
        <dbReference type="ARBA" id="ARBA00037226"/>
    </source>
</evidence>
<dbReference type="InterPro" id="IPR035987">
    <property type="entry name" value="Ribosomal_uS8_sf"/>
</dbReference>
<dbReference type="STRING" id="45286.A0A120K2J5"/>
<dbReference type="GO" id="GO:0006412">
    <property type="term" value="P:translation"/>
    <property type="evidence" value="ECO:0007669"/>
    <property type="project" value="InterPro"/>
</dbReference>
<dbReference type="GeneID" id="28725027"/>
<dbReference type="GO" id="GO:1990904">
    <property type="term" value="C:ribonucleoprotein complex"/>
    <property type="evidence" value="ECO:0007669"/>
    <property type="project" value="UniProtKB-KW"/>
</dbReference>
<dbReference type="FunFam" id="3.30.1370.30:FF:000006">
    <property type="entry name" value="40S ribosomal protein S8"/>
    <property type="match status" value="1"/>
</dbReference>
<dbReference type="GO" id="GO:0003735">
    <property type="term" value="F:structural constituent of ribosome"/>
    <property type="evidence" value="ECO:0007669"/>
    <property type="project" value="InterPro"/>
</dbReference>
<evidence type="ECO:0000256" key="1">
    <source>
        <dbReference type="ARBA" id="ARBA00004173"/>
    </source>
</evidence>
<keyword evidence="5" id="KW-0687">Ribonucleoprotein</keyword>
<proteinExistence type="inferred from homology"/>
<evidence type="ECO:0000256" key="3">
    <source>
        <dbReference type="ARBA" id="ARBA00022980"/>
    </source>
</evidence>
<dbReference type="Gene3D" id="3.30.1490.10">
    <property type="match status" value="1"/>
</dbReference>
<keyword evidence="9" id="KW-1185">Reference proteome</keyword>
<accession>A0A120K2J5</accession>
<comment type="similarity">
    <text evidence="2">Belongs to the universal ribosomal protein uS8 family.</text>
</comment>
<dbReference type="Pfam" id="PF00410">
    <property type="entry name" value="Ribosomal_S8"/>
    <property type="match status" value="1"/>
</dbReference>
<evidence type="ECO:0000313" key="8">
    <source>
        <dbReference type="EMBL" id="AMD21722.1"/>
    </source>
</evidence>
<sequence length="155" mass="17542">MSLVRLAHVCSHLQNCSQVRLGLTSIPYSKLHLHFAYNLYKHGFLSSLQRGSTKGPDEVFTEVTPDNIATRRLWLGLKYRENRSVLTSCRLISTPSSKLRLSHQELKSLCSGRVTRMIKPLQPGELILVKTGDEVMDIHEAVKKEKGGMVLCRVR</sequence>
<dbReference type="GO" id="GO:0005840">
    <property type="term" value="C:ribosome"/>
    <property type="evidence" value="ECO:0007669"/>
    <property type="project" value="UniProtKB-KW"/>
</dbReference>
<evidence type="ECO:0000256" key="2">
    <source>
        <dbReference type="ARBA" id="ARBA00006471"/>
    </source>
</evidence>
<dbReference type="Gene3D" id="3.30.1370.30">
    <property type="match status" value="1"/>
</dbReference>
<dbReference type="Proteomes" id="UP000243052">
    <property type="component" value="Chromosome vi"/>
</dbReference>
<gene>
    <name evidence="8" type="ORF">AW171_hschr63693</name>
</gene>
<comment type="subcellular location">
    <subcellularLocation>
        <location evidence="1">Mitochondrion</location>
    </subcellularLocation>
</comment>
<reference evidence="8 9" key="1">
    <citation type="submission" date="2016-01" db="EMBL/GenBank/DDBJ databases">
        <title>Genome sequence of the yeast Holleya sinecauda.</title>
        <authorList>
            <person name="Dietrich F.S."/>
        </authorList>
    </citation>
    <scope>NUCLEOTIDE SEQUENCE [LARGE SCALE GENOMIC DNA]</scope>
    <source>
        <strain evidence="8 9">ATCC 58844</strain>
    </source>
</reference>
<keyword evidence="3" id="KW-0689">Ribosomal protein</keyword>
<dbReference type="SUPFAM" id="SSF56047">
    <property type="entry name" value="Ribosomal protein S8"/>
    <property type="match status" value="1"/>
</dbReference>
<dbReference type="AlphaFoldDB" id="A0A120K2J5"/>
<comment type="function">
    <text evidence="6">Component of the mitochondrial ribosome (mitoribosome), a dedicated translation machinery responsible for the synthesis of mitochondrial genome-encoded proteins, including at least some of the essential transmembrane subunits of the mitochondrial respiratory chain. The mitoribosomes are attached to the mitochondrial inner membrane and translation products are cotranslationally integrated into the membrane.</text>
</comment>
<evidence type="ECO:0000256" key="7">
    <source>
        <dbReference type="ARBA" id="ARBA00071383"/>
    </source>
</evidence>
<dbReference type="OrthoDB" id="409928at2759"/>
<evidence type="ECO:0000256" key="5">
    <source>
        <dbReference type="ARBA" id="ARBA00023274"/>
    </source>
</evidence>
<organism evidence="8 9">
    <name type="scientific">Eremothecium sinecaudum</name>
    <dbReference type="NCBI Taxonomy" id="45286"/>
    <lineage>
        <taxon>Eukaryota</taxon>
        <taxon>Fungi</taxon>
        <taxon>Dikarya</taxon>
        <taxon>Ascomycota</taxon>
        <taxon>Saccharomycotina</taxon>
        <taxon>Saccharomycetes</taxon>
        <taxon>Saccharomycetales</taxon>
        <taxon>Saccharomycetaceae</taxon>
        <taxon>Eremothecium</taxon>
    </lineage>
</organism>
<dbReference type="GO" id="GO:0005739">
    <property type="term" value="C:mitochondrion"/>
    <property type="evidence" value="ECO:0007669"/>
    <property type="project" value="UniProtKB-SubCell"/>
</dbReference>
<keyword evidence="4" id="KW-0496">Mitochondrion</keyword>
<dbReference type="InterPro" id="IPR000630">
    <property type="entry name" value="Ribosomal_uS8"/>
</dbReference>
<evidence type="ECO:0000256" key="4">
    <source>
        <dbReference type="ARBA" id="ARBA00023128"/>
    </source>
</evidence>
<evidence type="ECO:0000313" key="9">
    <source>
        <dbReference type="Proteomes" id="UP000243052"/>
    </source>
</evidence>
<dbReference type="EMBL" id="CP014246">
    <property type="protein sequence ID" value="AMD21722.1"/>
    <property type="molecule type" value="Genomic_DNA"/>
</dbReference>
<protein>
    <recommendedName>
        <fullName evidence="7">Small ribosomal subunit protein uS8m</fullName>
    </recommendedName>
</protein>
<dbReference type="RefSeq" id="XP_017988718.1">
    <property type="nucleotide sequence ID" value="XM_018133156.1"/>
</dbReference>
<dbReference type="FunFam" id="3.30.1490.10:FF:000005">
    <property type="entry name" value="Mitochondrial 40S ribosomal protein S8"/>
    <property type="match status" value="1"/>
</dbReference>
<name>A0A120K2J5_9SACH</name>